<dbReference type="SUPFAM" id="SSF54928">
    <property type="entry name" value="RNA-binding domain, RBD"/>
    <property type="match status" value="1"/>
</dbReference>
<reference evidence="4 5" key="1">
    <citation type="journal article" date="2016" name="Genome Announc.">
        <title>First Complete Genome Sequence of a Subdivision 6 Acidobacterium Strain.</title>
        <authorList>
            <person name="Huang S."/>
            <person name="Vieira S."/>
            <person name="Bunk B."/>
            <person name="Riedel T."/>
            <person name="Sproer C."/>
            <person name="Overmann J."/>
        </authorList>
    </citation>
    <scope>NUCLEOTIDE SEQUENCE [LARGE SCALE GENOMIC DNA]</scope>
    <source>
        <strain evidence="5">DSM 100886 HEG_-6_39</strain>
    </source>
</reference>
<feature type="domain" description="RRM" evidence="3">
    <location>
        <begin position="3"/>
        <end position="81"/>
    </location>
</feature>
<sequence>MAKSLFVGNIPYQISEPELEEMFAQAGAVESVTVMRDRMTGRPRGFAFVSMANDDDAQKAIQQFDGAQLGGRAIAVNEARPRPERGPGDFGGGGGGFGGGRPGGGGGRKPGGGGGRGGGGYGGGGGGGGRREPRW</sequence>
<dbReference type="InterPro" id="IPR012677">
    <property type="entry name" value="Nucleotide-bd_a/b_plait_sf"/>
</dbReference>
<proteinExistence type="predicted"/>
<organism evidence="4 5">
    <name type="scientific">Luteitalea pratensis</name>
    <dbReference type="NCBI Taxonomy" id="1855912"/>
    <lineage>
        <taxon>Bacteria</taxon>
        <taxon>Pseudomonadati</taxon>
        <taxon>Acidobacteriota</taxon>
        <taxon>Vicinamibacteria</taxon>
        <taxon>Vicinamibacterales</taxon>
        <taxon>Vicinamibacteraceae</taxon>
        <taxon>Luteitalea</taxon>
    </lineage>
</organism>
<evidence type="ECO:0000313" key="5">
    <source>
        <dbReference type="Proteomes" id="UP000076079"/>
    </source>
</evidence>
<dbReference type="InterPro" id="IPR035979">
    <property type="entry name" value="RBD_domain_sf"/>
</dbReference>
<gene>
    <name evidence="4" type="ORF">LuPra_03333</name>
</gene>
<feature type="region of interest" description="Disordered" evidence="2">
    <location>
        <begin position="77"/>
        <end position="135"/>
    </location>
</feature>
<dbReference type="STRING" id="1855912.LuPra_03333"/>
<evidence type="ECO:0000259" key="3">
    <source>
        <dbReference type="PROSITE" id="PS50102"/>
    </source>
</evidence>
<name>A0A143PNC1_LUTPR</name>
<dbReference type="Pfam" id="PF00076">
    <property type="entry name" value="RRM_1"/>
    <property type="match status" value="1"/>
</dbReference>
<dbReference type="PANTHER" id="PTHR48027">
    <property type="entry name" value="HETEROGENEOUS NUCLEAR RIBONUCLEOPROTEIN 87F-RELATED"/>
    <property type="match status" value="1"/>
</dbReference>
<evidence type="ECO:0000256" key="1">
    <source>
        <dbReference type="ARBA" id="ARBA00022884"/>
    </source>
</evidence>
<evidence type="ECO:0000256" key="2">
    <source>
        <dbReference type="SAM" id="MobiDB-lite"/>
    </source>
</evidence>
<feature type="compositionally biased region" description="Gly residues" evidence="2">
    <location>
        <begin position="88"/>
        <end position="128"/>
    </location>
</feature>
<dbReference type="AlphaFoldDB" id="A0A143PNC1"/>
<keyword evidence="5" id="KW-1185">Reference proteome</keyword>
<dbReference type="OrthoDB" id="9798855at2"/>
<dbReference type="Gene3D" id="3.30.70.330">
    <property type="match status" value="1"/>
</dbReference>
<dbReference type="SMART" id="SM00360">
    <property type="entry name" value="RRM"/>
    <property type="match status" value="1"/>
</dbReference>
<dbReference type="CDD" id="cd21608">
    <property type="entry name" value="RRM2_NsCP33_like"/>
    <property type="match status" value="1"/>
</dbReference>
<dbReference type="PROSITE" id="PS50102">
    <property type="entry name" value="RRM"/>
    <property type="match status" value="1"/>
</dbReference>
<dbReference type="GO" id="GO:0003723">
    <property type="term" value="F:RNA binding"/>
    <property type="evidence" value="ECO:0007669"/>
    <property type="project" value="UniProtKB-KW"/>
</dbReference>
<dbReference type="InterPro" id="IPR052462">
    <property type="entry name" value="SLIRP/GR-RBP-like"/>
</dbReference>
<dbReference type="InterPro" id="IPR000504">
    <property type="entry name" value="RRM_dom"/>
</dbReference>
<keyword evidence="1" id="KW-0694">RNA-binding</keyword>
<dbReference type="PATRIC" id="fig|1813736.3.peg.3539"/>
<reference evidence="5" key="2">
    <citation type="submission" date="2016-04" db="EMBL/GenBank/DDBJ databases">
        <title>First Complete Genome Sequence of a Subdivision 6 Acidobacterium.</title>
        <authorList>
            <person name="Huang S."/>
            <person name="Vieira S."/>
            <person name="Bunk B."/>
            <person name="Riedel T."/>
            <person name="Sproeer C."/>
            <person name="Overmann J."/>
        </authorList>
    </citation>
    <scope>NUCLEOTIDE SEQUENCE [LARGE SCALE GENOMIC DNA]</scope>
    <source>
        <strain evidence="5">DSM 100886 HEG_-6_39</strain>
    </source>
</reference>
<protein>
    <submittedName>
        <fullName evidence="4">Splicing factor, CC1-like family</fullName>
    </submittedName>
</protein>
<dbReference type="RefSeq" id="WP_110174735.1">
    <property type="nucleotide sequence ID" value="NZ_CP015136.1"/>
</dbReference>
<dbReference type="Proteomes" id="UP000076079">
    <property type="component" value="Chromosome"/>
</dbReference>
<evidence type="ECO:0000313" key="4">
    <source>
        <dbReference type="EMBL" id="AMY10105.1"/>
    </source>
</evidence>
<dbReference type="EMBL" id="CP015136">
    <property type="protein sequence ID" value="AMY10105.1"/>
    <property type="molecule type" value="Genomic_DNA"/>
</dbReference>
<dbReference type="InterPro" id="IPR048289">
    <property type="entry name" value="RRM2_NsCP33-like"/>
</dbReference>
<dbReference type="KEGG" id="abac:LuPra_03333"/>
<accession>A0A143PNC1</accession>